<comment type="caution">
    <text evidence="1">The sequence shown here is derived from an EMBL/GenBank/DDBJ whole genome shotgun (WGS) entry which is preliminary data.</text>
</comment>
<name>A0A645DCW0_9ZZZZ</name>
<accession>A0A645DCW0</accession>
<proteinExistence type="predicted"/>
<sequence>MAETKLVDSDQARCEHGVKNGLRNKFVVLAKQPQIVISSVHDELMLTQSFQKRLERKALQGINQPVRGGGADLDQADFLRIGMQAVRFGIDRDPGCTLEGLHRLLEFIRAINHRDTIQSEKGKGLFRNCGGEAM</sequence>
<reference evidence="1" key="1">
    <citation type="submission" date="2019-08" db="EMBL/GenBank/DDBJ databases">
        <authorList>
            <person name="Kucharzyk K."/>
            <person name="Murdoch R.W."/>
            <person name="Higgins S."/>
            <person name="Loffler F."/>
        </authorList>
    </citation>
    <scope>NUCLEOTIDE SEQUENCE</scope>
</reference>
<organism evidence="1">
    <name type="scientific">bioreactor metagenome</name>
    <dbReference type="NCBI Taxonomy" id="1076179"/>
    <lineage>
        <taxon>unclassified sequences</taxon>
        <taxon>metagenomes</taxon>
        <taxon>ecological metagenomes</taxon>
    </lineage>
</organism>
<dbReference type="AlphaFoldDB" id="A0A645DCW0"/>
<dbReference type="EMBL" id="VSSQ01034711">
    <property type="protein sequence ID" value="MPM86743.1"/>
    <property type="molecule type" value="Genomic_DNA"/>
</dbReference>
<evidence type="ECO:0000313" key="1">
    <source>
        <dbReference type="EMBL" id="MPM86743.1"/>
    </source>
</evidence>
<protein>
    <submittedName>
        <fullName evidence="1">Uncharacterized protein</fullName>
    </submittedName>
</protein>
<gene>
    <name evidence="1" type="ORF">SDC9_133834</name>
</gene>